<dbReference type="AlphaFoldDB" id="A0A251XAQ3"/>
<dbReference type="InterPro" id="IPR050767">
    <property type="entry name" value="Sel1_AlgK"/>
</dbReference>
<name>A0A251XAQ3_9GAMM</name>
<dbReference type="SMART" id="SM00671">
    <property type="entry name" value="SEL1"/>
    <property type="match status" value="11"/>
</dbReference>
<dbReference type="RefSeq" id="WP_086487108.1">
    <property type="nucleotide sequence ID" value="NZ_MSLT01000006.1"/>
</dbReference>
<dbReference type="OrthoDB" id="1442375at2"/>
<comment type="caution">
    <text evidence="1">The sequence shown here is derived from an EMBL/GenBank/DDBJ whole genome shotgun (WGS) entry which is preliminary data.</text>
</comment>
<dbReference type="Proteomes" id="UP000194798">
    <property type="component" value="Unassembled WGS sequence"/>
</dbReference>
<dbReference type="InterPro" id="IPR006597">
    <property type="entry name" value="Sel1-like"/>
</dbReference>
<dbReference type="SMART" id="SM00028">
    <property type="entry name" value="TPR"/>
    <property type="match status" value="4"/>
</dbReference>
<accession>A0A251XAQ3</accession>
<organism evidence="1 2">
    <name type="scientific">Thioflexithrix psekupsensis</name>
    <dbReference type="NCBI Taxonomy" id="1570016"/>
    <lineage>
        <taxon>Bacteria</taxon>
        <taxon>Pseudomonadati</taxon>
        <taxon>Pseudomonadota</taxon>
        <taxon>Gammaproteobacteria</taxon>
        <taxon>Thiotrichales</taxon>
        <taxon>Thioflexithrix</taxon>
    </lineage>
</organism>
<dbReference type="InterPro" id="IPR019734">
    <property type="entry name" value="TPR_rpt"/>
</dbReference>
<evidence type="ECO:0000313" key="2">
    <source>
        <dbReference type="Proteomes" id="UP000194798"/>
    </source>
</evidence>
<sequence length="874" mass="98774">MSDTSKAGNRVSDAVKAALGRSIPSRQLGEIKSGISNGEMKQQVNRWCKLAKKGNAEAQFYLGAAYYKGEGIEQNYSEAVKWFRKAAEQGHVNAQTALGFAYHEGEGIKQNYSEAVKWFRKAAEQGHVNAQTALGFAYHEGEGIKQNYSEAVKWFRKAAEQGHLEAQFNLAVAYYKGEGIEQNYSEAVKWFRKAAEQGHLEAQFNLAAAYYKGEGIEQNYSEAVKWVRKSAEQNLAEAQFNLGVAYDNGEGIEQNYSEAVKWFRKAAEQNLAEAQFNLGVAYHEGKGVKQNYFEAIEWFRKAAEQGEADAQTALGVAYYKGEGIEQNYSEAVKWFRKAAEQGLAKAQFNLGVAYYNGEGIEQNYSEAVKWFRKAAEQGHVNAQTALGVAYYEGEGIEQDESKAIECFNKAAIKESIIAQLYLSFIGESGGWLHRVAANWVAGNKALFEPDDPYDITVLNYLHQQAELENTPAQVILYFLYRDGNGVKADKELALQWLEKAKAKKDPLALYLCALLESKKSQAIQDFQNLIQLLEKDSKITVHFSEFALTDINTEKDDKNKSDYPQNVKQWLALIAHSKLSELKEQQANSELENLMALLAHKMQGSLVTLNYNLESESPAKDSLEVVRQMSGLLKILSIVSADKKVLQQRLSEDQQGEANLFTVLIQACINAFNQILNISGKEYIKQHYIRYGIENDLLPIEILSDKSQLGYNKNYRTVWKKLQKKWYEEWNKTCQTGQFSSMQDWLATHLFPLQIEGIIESRINFKQHEVKYSLLLIILTEFLVNALKYYSSSSREPVKIALTKSDKYYQLRCENPIESEQNDLKGSGKGHDFLNLIALKLNGEFVAHSTEKYYTAQCNFPVNLFASGVNHGDL</sequence>
<reference evidence="1 2" key="1">
    <citation type="submission" date="2016-12" db="EMBL/GenBank/DDBJ databases">
        <title>Thioflexothrix psekupsii D3 genome sequencing and assembly.</title>
        <authorList>
            <person name="Fomenkov A."/>
            <person name="Vincze T."/>
            <person name="Grabovich M."/>
            <person name="Anton B.P."/>
            <person name="Dubinina G."/>
            <person name="Orlova M."/>
            <person name="Belousova E."/>
            <person name="Roberts R.J."/>
        </authorList>
    </citation>
    <scope>NUCLEOTIDE SEQUENCE [LARGE SCALE GENOMIC DNA]</scope>
    <source>
        <strain evidence="1">D3</strain>
    </source>
</reference>
<dbReference type="InterPro" id="IPR011990">
    <property type="entry name" value="TPR-like_helical_dom_sf"/>
</dbReference>
<dbReference type="Gene3D" id="1.25.40.10">
    <property type="entry name" value="Tetratricopeptide repeat domain"/>
    <property type="match status" value="2"/>
</dbReference>
<dbReference type="SUPFAM" id="SSF81901">
    <property type="entry name" value="HCP-like"/>
    <property type="match status" value="3"/>
</dbReference>
<dbReference type="PANTHER" id="PTHR11102">
    <property type="entry name" value="SEL-1-LIKE PROTEIN"/>
    <property type="match status" value="1"/>
</dbReference>
<gene>
    <name evidence="1" type="ORF">TPSD3_03040</name>
</gene>
<evidence type="ECO:0000313" key="1">
    <source>
        <dbReference type="EMBL" id="OUD15512.1"/>
    </source>
</evidence>
<protein>
    <submittedName>
        <fullName evidence="1">Uncharacterized protein</fullName>
    </submittedName>
</protein>
<proteinExistence type="predicted"/>
<dbReference type="Pfam" id="PF08238">
    <property type="entry name" value="Sel1"/>
    <property type="match status" value="11"/>
</dbReference>
<dbReference type="EMBL" id="MSLT01000006">
    <property type="protein sequence ID" value="OUD15512.1"/>
    <property type="molecule type" value="Genomic_DNA"/>
</dbReference>
<dbReference type="GO" id="GO:0036503">
    <property type="term" value="P:ERAD pathway"/>
    <property type="evidence" value="ECO:0007669"/>
    <property type="project" value="TreeGrafter"/>
</dbReference>
<dbReference type="PANTHER" id="PTHR11102:SF160">
    <property type="entry name" value="ERAD-ASSOCIATED E3 UBIQUITIN-PROTEIN LIGASE COMPONENT HRD3"/>
    <property type="match status" value="1"/>
</dbReference>
<keyword evidence="2" id="KW-1185">Reference proteome</keyword>